<dbReference type="OrthoDB" id="1675989at2"/>
<dbReference type="RefSeq" id="WP_015906136.1">
    <property type="nucleotide sequence ID" value="NC_012108.1"/>
</dbReference>
<evidence type="ECO:0000313" key="2">
    <source>
        <dbReference type="Proteomes" id="UP000000442"/>
    </source>
</evidence>
<reference evidence="1 2" key="1">
    <citation type="journal article" date="2009" name="Environ. Microbiol.">
        <title>Genome sequence of Desulfobacterium autotrophicum HRM2, a marine sulfate reducer oxidizing organic carbon completely to carbon dioxide.</title>
        <authorList>
            <person name="Strittmatter A.W."/>
            <person name="Liesegang H."/>
            <person name="Rabus R."/>
            <person name="Decker I."/>
            <person name="Amann J."/>
            <person name="Andres S."/>
            <person name="Henne A."/>
            <person name="Fricke W.F."/>
            <person name="Martinez-Arias R."/>
            <person name="Bartels D."/>
            <person name="Goesmann A."/>
            <person name="Krause L."/>
            <person name="Puehler A."/>
            <person name="Klenk H.P."/>
            <person name="Richter M."/>
            <person name="Schuler M."/>
            <person name="Gloeckner F.O."/>
            <person name="Meyerdierks A."/>
            <person name="Gottschalk G."/>
            <person name="Amann R."/>
        </authorList>
    </citation>
    <scope>NUCLEOTIDE SEQUENCE [LARGE SCALE GENOMIC DNA]</scope>
    <source>
        <strain evidence="2">ATCC 43914 / DSM 3382 / HRM2</strain>
    </source>
</reference>
<organism evidence="1 2">
    <name type="scientific">Desulforapulum autotrophicum (strain ATCC 43914 / DSM 3382 / VKM B-1955 / HRM2)</name>
    <name type="common">Desulfobacterium autotrophicum</name>
    <dbReference type="NCBI Taxonomy" id="177437"/>
    <lineage>
        <taxon>Bacteria</taxon>
        <taxon>Pseudomonadati</taxon>
        <taxon>Thermodesulfobacteriota</taxon>
        <taxon>Desulfobacteria</taxon>
        <taxon>Desulfobacterales</taxon>
        <taxon>Desulfobacteraceae</taxon>
        <taxon>Desulforapulum</taxon>
    </lineage>
</organism>
<dbReference type="KEGG" id="dat:HRM2_43480"/>
<evidence type="ECO:0008006" key="3">
    <source>
        <dbReference type="Google" id="ProtNLM"/>
    </source>
</evidence>
<dbReference type="eggNOG" id="COG0407">
    <property type="taxonomic scope" value="Bacteria"/>
</dbReference>
<dbReference type="Gene3D" id="3.20.20.210">
    <property type="match status" value="1"/>
</dbReference>
<protein>
    <recommendedName>
        <fullName evidence="3">Uroporphyrinogen decarboxylase (URO-D) domain-containing protein</fullName>
    </recommendedName>
</protein>
<dbReference type="InterPro" id="IPR038071">
    <property type="entry name" value="UROD/MetE-like_sf"/>
</dbReference>
<gene>
    <name evidence="1" type="ordered locus">HRM2_43480</name>
</gene>
<dbReference type="HOGENOM" id="CLU_056948_0_0_7"/>
<name>C0QDY3_DESAH</name>
<sequence length="364" mass="40906">MNQKQNILSRFQPGQLSDPVFMPDLTLWYKWHRDRKTLPGKYKNHTMVEIAQVLGCPVWNPLRPWRMDNLGVDIIEEKSDNEKVICYKTPERELTERWELGPDGDWWQVEYPIKGMDDLSAARTVVQSRQYKLDPDIISTLSREEVKNHVIVLELPMQPYADLLHNFLGWSDGLMLLMGQGKAPLTEMMVLMEEKRLAILEEIAGLPGDIALAADNLDGQYISPPIFKGHLQESYEKTAAMFHNHGKKLMVHVGGPGKHLFPLLAQAGVDGVQGVSGPPQSNATLKEARKVSGPDFTLWGGIPQDLMISTHTESELMESIQEAIAHVRQDNRMIIGIADRVPVDCDFSRLQTTAKLIAAAADPS</sequence>
<dbReference type="AlphaFoldDB" id="C0QDY3"/>
<dbReference type="SUPFAM" id="SSF51726">
    <property type="entry name" value="UROD/MetE-like"/>
    <property type="match status" value="1"/>
</dbReference>
<evidence type="ECO:0000313" key="1">
    <source>
        <dbReference type="EMBL" id="ACN17404.1"/>
    </source>
</evidence>
<keyword evidence="2" id="KW-1185">Reference proteome</keyword>
<accession>C0QDY3</accession>
<dbReference type="Proteomes" id="UP000000442">
    <property type="component" value="Chromosome"/>
</dbReference>
<proteinExistence type="predicted"/>
<dbReference type="EMBL" id="CP001087">
    <property type="protein sequence ID" value="ACN17404.1"/>
    <property type="molecule type" value="Genomic_DNA"/>
</dbReference>
<dbReference type="STRING" id="177437.HRM2_43480"/>